<dbReference type="RefSeq" id="WP_154530765.1">
    <property type="nucleotide sequence ID" value="NZ_VULX01000005.1"/>
</dbReference>
<evidence type="ECO:0000313" key="5">
    <source>
        <dbReference type="Proteomes" id="UP000460287"/>
    </source>
</evidence>
<feature type="transmembrane region" description="Helical" evidence="1">
    <location>
        <begin position="70"/>
        <end position="90"/>
    </location>
</feature>
<evidence type="ECO:0008006" key="6">
    <source>
        <dbReference type="Google" id="ProtNLM"/>
    </source>
</evidence>
<proteinExistence type="predicted"/>
<organism evidence="4 5">
    <name type="scientific">Inconstantimicrobium porci</name>
    <dbReference type="NCBI Taxonomy" id="2652291"/>
    <lineage>
        <taxon>Bacteria</taxon>
        <taxon>Bacillati</taxon>
        <taxon>Bacillota</taxon>
        <taxon>Clostridia</taxon>
        <taxon>Eubacteriales</taxon>
        <taxon>Clostridiaceae</taxon>
        <taxon>Inconstantimicrobium</taxon>
    </lineage>
</organism>
<sequence>MFIIAGIVFGGNAIYLWNINIFFPGWWTIFIILPCIISMINNGIDTGNVIGLSVGVILFLNAQGLRIPQYMWKLLVPAILVIIGISIIFGSKNKGGFSAQINTSSKGGHTEYTSIFSNQDINYTDKEFTGAEAVSLFGGMTLDLRYAHFSSDAVIEATSVFGGIDILVPADVNVKVNGTGILGRVHNNINKTDDMSMRTLYIDATSIFGGGVSIKLWKSAC</sequence>
<feature type="domain" description="Cell wall-active antibiotics response LiaF-like C-terminal" evidence="2">
    <location>
        <begin position="116"/>
        <end position="205"/>
    </location>
</feature>
<reference evidence="4 5" key="1">
    <citation type="submission" date="2019-08" db="EMBL/GenBank/DDBJ databases">
        <title>In-depth cultivation of the pig gut microbiome towards novel bacterial diversity and tailored functional studies.</title>
        <authorList>
            <person name="Wylensek D."/>
            <person name="Hitch T.C.A."/>
            <person name="Clavel T."/>
        </authorList>
    </citation>
    <scope>NUCLEOTIDE SEQUENCE [LARGE SCALE GENOMIC DNA]</scope>
    <source>
        <strain evidence="4 5">WCA-383-APC-5B</strain>
    </source>
</reference>
<gene>
    <name evidence="4" type="ORF">FYJ33_05520</name>
</gene>
<keyword evidence="1" id="KW-0472">Membrane</keyword>
<dbReference type="InterPro" id="IPR054331">
    <property type="entry name" value="LiaF_TM"/>
</dbReference>
<feature type="transmembrane region" description="Helical" evidence="1">
    <location>
        <begin position="47"/>
        <end position="64"/>
    </location>
</feature>
<dbReference type="PANTHER" id="PTHR40763:SF5">
    <property type="entry name" value="MEMBRANE PROTEIN"/>
    <property type="match status" value="1"/>
</dbReference>
<evidence type="ECO:0000259" key="2">
    <source>
        <dbReference type="Pfam" id="PF09922"/>
    </source>
</evidence>
<evidence type="ECO:0000256" key="1">
    <source>
        <dbReference type="SAM" id="Phobius"/>
    </source>
</evidence>
<keyword evidence="5" id="KW-1185">Reference proteome</keyword>
<evidence type="ECO:0000259" key="3">
    <source>
        <dbReference type="Pfam" id="PF22570"/>
    </source>
</evidence>
<dbReference type="AlphaFoldDB" id="A0A7X2T159"/>
<keyword evidence="1" id="KW-0812">Transmembrane</keyword>
<feature type="domain" description="LiaF transmembrane" evidence="3">
    <location>
        <begin position="1"/>
        <end position="94"/>
    </location>
</feature>
<dbReference type="Pfam" id="PF09922">
    <property type="entry name" value="LiaF-like_C"/>
    <property type="match status" value="1"/>
</dbReference>
<dbReference type="EMBL" id="VULX01000005">
    <property type="protein sequence ID" value="MSR90885.1"/>
    <property type="molecule type" value="Genomic_DNA"/>
</dbReference>
<dbReference type="PANTHER" id="PTHR40763">
    <property type="entry name" value="MEMBRANE PROTEIN-RELATED"/>
    <property type="match status" value="1"/>
</dbReference>
<evidence type="ECO:0000313" key="4">
    <source>
        <dbReference type="EMBL" id="MSR90885.1"/>
    </source>
</evidence>
<dbReference type="Pfam" id="PF22570">
    <property type="entry name" value="LiaF-TM"/>
    <property type="match status" value="1"/>
</dbReference>
<comment type="caution">
    <text evidence="4">The sequence shown here is derived from an EMBL/GenBank/DDBJ whole genome shotgun (WGS) entry which is preliminary data.</text>
</comment>
<dbReference type="InterPro" id="IPR024425">
    <property type="entry name" value="LiaF-like_C"/>
</dbReference>
<dbReference type="Proteomes" id="UP000460287">
    <property type="component" value="Unassembled WGS sequence"/>
</dbReference>
<keyword evidence="1" id="KW-1133">Transmembrane helix</keyword>
<name>A0A7X2T159_9CLOT</name>
<protein>
    <recommendedName>
        <fullName evidence="6">Cell wall-active antibiotics response LiaF-like C-terminal domain-containing protein</fullName>
    </recommendedName>
</protein>
<accession>A0A7X2T159</accession>